<sequence>MVPTKSNFVLWNHRQKEHSVRGTNNKIGLTKHLQSRSRGFHGSAVICRFHNPTWLE</sequence>
<evidence type="ECO:0000313" key="2">
    <source>
        <dbReference type="Proteomes" id="UP000324748"/>
    </source>
</evidence>
<reference evidence="1 2" key="1">
    <citation type="submission" date="2019-05" db="EMBL/GenBank/DDBJ databases">
        <title>Emergence of the Ug99 lineage of the wheat stem rust pathogen through somatic hybridization.</title>
        <authorList>
            <person name="Li F."/>
            <person name="Upadhyaya N.M."/>
            <person name="Sperschneider J."/>
            <person name="Matny O."/>
            <person name="Nguyen-Phuc H."/>
            <person name="Mago R."/>
            <person name="Raley C."/>
            <person name="Miller M.E."/>
            <person name="Silverstein K.A.T."/>
            <person name="Henningsen E."/>
            <person name="Hirsch C.D."/>
            <person name="Visser B."/>
            <person name="Pretorius Z.A."/>
            <person name="Steffenson B.J."/>
            <person name="Schwessinger B."/>
            <person name="Dodds P.N."/>
            <person name="Figueroa M."/>
        </authorList>
    </citation>
    <scope>NUCLEOTIDE SEQUENCE [LARGE SCALE GENOMIC DNA]</scope>
    <source>
        <strain evidence="1">21-0</strain>
    </source>
</reference>
<accession>A0A5B0MG55</accession>
<gene>
    <name evidence="1" type="ORF">PGT21_029218</name>
</gene>
<proteinExistence type="predicted"/>
<dbReference type="AlphaFoldDB" id="A0A5B0MG55"/>
<comment type="caution">
    <text evidence="1">The sequence shown here is derived from an EMBL/GenBank/DDBJ whole genome shotgun (WGS) entry which is preliminary data.</text>
</comment>
<evidence type="ECO:0000313" key="1">
    <source>
        <dbReference type="EMBL" id="KAA1075113.1"/>
    </source>
</evidence>
<dbReference type="Proteomes" id="UP000324748">
    <property type="component" value="Unassembled WGS sequence"/>
</dbReference>
<dbReference type="EMBL" id="VSWC01000157">
    <property type="protein sequence ID" value="KAA1075113.1"/>
    <property type="molecule type" value="Genomic_DNA"/>
</dbReference>
<name>A0A5B0MG55_PUCGR</name>
<keyword evidence="2" id="KW-1185">Reference proteome</keyword>
<organism evidence="1 2">
    <name type="scientific">Puccinia graminis f. sp. tritici</name>
    <dbReference type="NCBI Taxonomy" id="56615"/>
    <lineage>
        <taxon>Eukaryota</taxon>
        <taxon>Fungi</taxon>
        <taxon>Dikarya</taxon>
        <taxon>Basidiomycota</taxon>
        <taxon>Pucciniomycotina</taxon>
        <taxon>Pucciniomycetes</taxon>
        <taxon>Pucciniales</taxon>
        <taxon>Pucciniaceae</taxon>
        <taxon>Puccinia</taxon>
    </lineage>
</organism>
<protein>
    <submittedName>
        <fullName evidence="1">Uncharacterized protein</fullName>
    </submittedName>
</protein>